<sequence>MIIFFEGIFQPTHLLLILIVVLIIFGPGKLPEVGKALGKTIGEFRRATSASFEPEEKKVTKEEAVVKQEPAK</sequence>
<dbReference type="InterPro" id="IPR003369">
    <property type="entry name" value="TatA/B/E"/>
</dbReference>
<evidence type="ECO:0000256" key="4">
    <source>
        <dbReference type="ARBA" id="ARBA00022692"/>
    </source>
</evidence>
<gene>
    <name evidence="9" type="primary">tatA</name>
    <name evidence="10" type="ORF">B0537_05280</name>
</gene>
<protein>
    <recommendedName>
        <fullName evidence="9">Sec-independent protein translocase protein TatA</fullName>
    </recommendedName>
</protein>
<evidence type="ECO:0000313" key="10">
    <source>
        <dbReference type="EMBL" id="AQS58551.1"/>
    </source>
</evidence>
<proteinExistence type="inferred from homology"/>
<keyword evidence="3 9" id="KW-1003">Cell membrane</keyword>
<keyword evidence="5 9" id="KW-0653">Protein transport</keyword>
<dbReference type="HAMAP" id="MF_00236">
    <property type="entry name" value="TatA_E"/>
    <property type="match status" value="1"/>
</dbReference>
<dbReference type="EMBL" id="CP019698">
    <property type="protein sequence ID" value="AQS58551.1"/>
    <property type="molecule type" value="Genomic_DNA"/>
</dbReference>
<dbReference type="Gene3D" id="1.20.5.3310">
    <property type="match status" value="1"/>
</dbReference>
<dbReference type="GO" id="GO:0043953">
    <property type="term" value="P:protein transport by the Tat complex"/>
    <property type="evidence" value="ECO:0007669"/>
    <property type="project" value="UniProtKB-UniRule"/>
</dbReference>
<dbReference type="GO" id="GO:0033281">
    <property type="term" value="C:TAT protein transport complex"/>
    <property type="evidence" value="ECO:0007669"/>
    <property type="project" value="UniProtKB-UniRule"/>
</dbReference>
<dbReference type="NCBIfam" id="TIGR01411">
    <property type="entry name" value="tatAE"/>
    <property type="match status" value="1"/>
</dbReference>
<dbReference type="PANTHER" id="PTHR42982">
    <property type="entry name" value="SEC-INDEPENDENT PROTEIN TRANSLOCASE PROTEIN TATA"/>
    <property type="match status" value="1"/>
</dbReference>
<reference evidence="10 11" key="1">
    <citation type="journal article" date="2016" name="Int. J. Syst. Evol. Microbiol.">
        <title>Desulfotomaculum ferrireducens sp. nov., a moderately thermophilic sulfate-reducing and dissimilatory Fe(III)-reducing bacterium isolated from compost.</title>
        <authorList>
            <person name="Yang G."/>
            <person name="Guo J."/>
            <person name="Zhuang L."/>
            <person name="Yuan Y."/>
            <person name="Zhou S."/>
        </authorList>
    </citation>
    <scope>NUCLEOTIDE SEQUENCE [LARGE SCALE GENOMIC DNA]</scope>
    <source>
        <strain evidence="10 11">GSS09</strain>
    </source>
</reference>
<dbReference type="PANTHER" id="PTHR42982:SF1">
    <property type="entry name" value="SEC-INDEPENDENT PROTEIN TRANSLOCASE PROTEIN TATA"/>
    <property type="match status" value="1"/>
</dbReference>
<dbReference type="Proteomes" id="UP000189464">
    <property type="component" value="Chromosome"/>
</dbReference>
<keyword evidence="4 9" id="KW-0812">Transmembrane</keyword>
<organism evidence="10 11">
    <name type="scientific">Desulforamulus ferrireducens</name>
    <dbReference type="NCBI Taxonomy" id="1833852"/>
    <lineage>
        <taxon>Bacteria</taxon>
        <taxon>Bacillati</taxon>
        <taxon>Bacillota</taxon>
        <taxon>Clostridia</taxon>
        <taxon>Eubacteriales</taxon>
        <taxon>Peptococcaceae</taxon>
        <taxon>Desulforamulus</taxon>
    </lineage>
</organism>
<comment type="function">
    <text evidence="9">Part of the twin-arginine translocation (Tat) system that transports large folded proteins containing a characteristic twin-arginine motif in their signal peptide across membranes. TatA could form the protein-conducting channel of the Tat system.</text>
</comment>
<feature type="transmembrane region" description="Helical" evidence="9">
    <location>
        <begin position="12"/>
        <end position="30"/>
    </location>
</feature>
<name>A0A1S6IUU9_9FIRM</name>
<evidence type="ECO:0000256" key="2">
    <source>
        <dbReference type="ARBA" id="ARBA00022448"/>
    </source>
</evidence>
<evidence type="ECO:0000256" key="8">
    <source>
        <dbReference type="ARBA" id="ARBA00023136"/>
    </source>
</evidence>
<keyword evidence="7 9" id="KW-0811">Translocation</keyword>
<evidence type="ECO:0000256" key="1">
    <source>
        <dbReference type="ARBA" id="ARBA00004162"/>
    </source>
</evidence>
<evidence type="ECO:0000313" key="11">
    <source>
        <dbReference type="Proteomes" id="UP000189464"/>
    </source>
</evidence>
<accession>A0A1S6IUU9</accession>
<dbReference type="GO" id="GO:0008320">
    <property type="term" value="F:protein transmembrane transporter activity"/>
    <property type="evidence" value="ECO:0007669"/>
    <property type="project" value="UniProtKB-UniRule"/>
</dbReference>
<keyword evidence="2 9" id="KW-0813">Transport</keyword>
<keyword evidence="6 9" id="KW-1133">Transmembrane helix</keyword>
<evidence type="ECO:0000256" key="9">
    <source>
        <dbReference type="HAMAP-Rule" id="MF_00236"/>
    </source>
</evidence>
<keyword evidence="8 9" id="KW-0472">Membrane</keyword>
<dbReference type="STRING" id="1833852.B0537_05280"/>
<dbReference type="NCBIfam" id="NF011430">
    <property type="entry name" value="PRK14861.1"/>
    <property type="match status" value="1"/>
</dbReference>
<comment type="similarity">
    <text evidence="9">Belongs to the TatA/E family.</text>
</comment>
<dbReference type="Pfam" id="PF02416">
    <property type="entry name" value="TatA_B_E"/>
    <property type="match status" value="1"/>
</dbReference>
<dbReference type="KEGG" id="dfg:B0537_05280"/>
<evidence type="ECO:0000256" key="7">
    <source>
        <dbReference type="ARBA" id="ARBA00023010"/>
    </source>
</evidence>
<dbReference type="AlphaFoldDB" id="A0A1S6IUU9"/>
<dbReference type="InterPro" id="IPR006312">
    <property type="entry name" value="TatA/E"/>
</dbReference>
<comment type="subunit">
    <text evidence="9">Forms a complex with TatC.</text>
</comment>
<comment type="subcellular location">
    <subcellularLocation>
        <location evidence="1 9">Cell membrane</location>
        <topology evidence="1 9">Single-pass membrane protein</topology>
    </subcellularLocation>
</comment>
<evidence type="ECO:0000256" key="3">
    <source>
        <dbReference type="ARBA" id="ARBA00022475"/>
    </source>
</evidence>
<evidence type="ECO:0000256" key="5">
    <source>
        <dbReference type="ARBA" id="ARBA00022927"/>
    </source>
</evidence>
<keyword evidence="11" id="KW-1185">Reference proteome</keyword>
<dbReference type="RefSeq" id="WP_077713504.1">
    <property type="nucleotide sequence ID" value="NZ_CP019698.1"/>
</dbReference>
<evidence type="ECO:0000256" key="6">
    <source>
        <dbReference type="ARBA" id="ARBA00022989"/>
    </source>
</evidence>